<comment type="similarity">
    <text evidence="1">Belongs to the glycosyl hydrolase 2 family.</text>
</comment>
<dbReference type="Pfam" id="PF22666">
    <property type="entry name" value="Glyco_hydro_2_N2"/>
    <property type="match status" value="1"/>
</dbReference>
<dbReference type="Pfam" id="PF17786">
    <property type="entry name" value="Mannosidase_ig"/>
    <property type="match status" value="1"/>
</dbReference>
<evidence type="ECO:0000259" key="8">
    <source>
        <dbReference type="Pfam" id="PF22666"/>
    </source>
</evidence>
<comment type="caution">
    <text evidence="9">The sequence shown here is derived from an EMBL/GenBank/DDBJ whole genome shotgun (WGS) entry which is preliminary data.</text>
</comment>
<dbReference type="InterPro" id="IPR013783">
    <property type="entry name" value="Ig-like_fold"/>
</dbReference>
<keyword evidence="2" id="KW-0378">Hydrolase</keyword>
<evidence type="ECO:0000256" key="1">
    <source>
        <dbReference type="ARBA" id="ARBA00007401"/>
    </source>
</evidence>
<keyword evidence="10" id="KW-1185">Reference proteome</keyword>
<dbReference type="SUPFAM" id="SSF49303">
    <property type="entry name" value="beta-Galactosidase/glucuronidase domain"/>
    <property type="match status" value="3"/>
</dbReference>
<dbReference type="GO" id="GO:0004553">
    <property type="term" value="F:hydrolase activity, hydrolyzing O-glycosyl compounds"/>
    <property type="evidence" value="ECO:0007669"/>
    <property type="project" value="InterPro"/>
</dbReference>
<evidence type="ECO:0000313" key="10">
    <source>
        <dbReference type="Proteomes" id="UP000295680"/>
    </source>
</evidence>
<dbReference type="EMBL" id="SLWS01000011">
    <property type="protein sequence ID" value="TCO53114.1"/>
    <property type="molecule type" value="Genomic_DNA"/>
</dbReference>
<feature type="domain" description="Exo-beta-D-glucosaminidase Ig-fold" evidence="7">
    <location>
        <begin position="801"/>
        <end position="910"/>
    </location>
</feature>
<accession>A0A4R2J4K2</accession>
<dbReference type="SUPFAM" id="SSF49785">
    <property type="entry name" value="Galactose-binding domain-like"/>
    <property type="match status" value="1"/>
</dbReference>
<gene>
    <name evidence="9" type="ORF">EV192_111311</name>
</gene>
<dbReference type="PANTHER" id="PTHR43536">
    <property type="entry name" value="MANNOSYLGLYCOPROTEIN ENDO-BETA-MANNOSIDASE"/>
    <property type="match status" value="1"/>
</dbReference>
<dbReference type="Gene3D" id="2.60.40.10">
    <property type="entry name" value="Immunoglobulins"/>
    <property type="match status" value="3"/>
</dbReference>
<feature type="domain" description="Beta-mannosidase-like galactose-binding" evidence="8">
    <location>
        <begin position="57"/>
        <end position="179"/>
    </location>
</feature>
<evidence type="ECO:0000259" key="5">
    <source>
        <dbReference type="Pfam" id="PF00703"/>
    </source>
</evidence>
<dbReference type="InterPro" id="IPR008979">
    <property type="entry name" value="Galactose-bd-like_sf"/>
</dbReference>
<dbReference type="Gene3D" id="2.60.120.260">
    <property type="entry name" value="Galactose-binding domain-like"/>
    <property type="match status" value="1"/>
</dbReference>
<name>A0A4R2J4K2_9PSEU</name>
<feature type="domain" description="Glycoside hydrolase family 2 immunoglobulin-like beta-sandwich" evidence="5">
    <location>
        <begin position="220"/>
        <end position="326"/>
    </location>
</feature>
<dbReference type="AlphaFoldDB" id="A0A4R2J4K2"/>
<evidence type="ECO:0000256" key="4">
    <source>
        <dbReference type="SAM" id="SignalP"/>
    </source>
</evidence>
<dbReference type="InterPro" id="IPR041351">
    <property type="entry name" value="Ig_GlcNase"/>
</dbReference>
<dbReference type="InterPro" id="IPR043534">
    <property type="entry name" value="EBDG/EBM"/>
</dbReference>
<dbReference type="PANTHER" id="PTHR43536:SF1">
    <property type="entry name" value="MANNOSYLGLYCOPROTEIN ENDO-BETA-MANNOSIDASE"/>
    <property type="match status" value="1"/>
</dbReference>
<evidence type="ECO:0000256" key="2">
    <source>
        <dbReference type="ARBA" id="ARBA00022801"/>
    </source>
</evidence>
<dbReference type="RefSeq" id="WP_132124122.1">
    <property type="nucleotide sequence ID" value="NZ_SLWS01000011.1"/>
</dbReference>
<keyword evidence="4" id="KW-0732">Signal</keyword>
<sequence>MSPSRRYLAFFTAVVTGAALLAGSAGAAEEDFGGGRSGDLVHGWRIQSSAVATDSGAVVSQPGYPTAGWLPISQPETLMAGLLENGRFPDIFQSNNLSKVPADQFKVNWWYRDDLWLRPRPGQHQFLVMNGVLGRANLWVNGTKVADQAQLQGAYSRLEYDITPLLKDGSNAIALDVFRNDTTEKSGQLSVDMVDWNPKAPDNWTGLQFAPQLRQDGAVSVRNAHVLQNNASDLSSSELTVKADVRNNTGTPQTVDVNGTITRQGTFIDVHQRVTVPANATKTVSLAPTKLRHPAVWWPYQMGDQPMYHLDVRAAGDQQSEDFAIRTVTSTLTPVTPGQTHGQSGYRQYSINGVPFVVRGGGWSQDMFLRYSAQNIHDQLSYIKNMGLNSIRFEGNLPPDDMFRQMDRMGVLAMPGWQCCNKWEQPSSRWSDDIKASAANQARNVAQWLRDHPSVFTFYQGSDNEPDPAKEAIFLAEFKAANWSTPQVSSAEYKSSAQLGPSGAKEGPYNYAPPNYWWNNGPVMNEGGDFTNAGGAFGYDTESSPGNTIPTVDSLNRFLTPADQNQIWDVTSTNGKGTGPNIFHTSGYNDYTAIARLGRYNTPLWNRYGHWTDMASYQRIAQAGGYEVTRAQFEAYLGHAKDPVNPSTGLIYWQMNKAWPSLQWELYGYDLDQPGVFFGAKQANEPVHIMYAYDDGSIKVTNLTNQRQSDLRASVQFVDVNGTVRGSQQVAVPTLSTQDVQTVLRPAVPAGISSTYFLKLTLSQGGHEVSRNVYWLSTKADQVDYARTIGEGSGAEFVPGGYADLTGLQSLAPARIQTAAHTQRDGDDLVTTVTVRNVSDRPTVGFMLRADVRRGANGRPLPGDNQVLPILWSQNDLTLWPGESQTITARYHGSALKGARPVVTLSGWNVGQQALSGD</sequence>
<feature type="signal peptide" evidence="4">
    <location>
        <begin position="1"/>
        <end position="27"/>
    </location>
</feature>
<evidence type="ECO:0000259" key="6">
    <source>
        <dbReference type="Pfam" id="PF17786"/>
    </source>
</evidence>
<proteinExistence type="inferred from homology"/>
<dbReference type="GO" id="GO:0005975">
    <property type="term" value="P:carbohydrate metabolic process"/>
    <property type="evidence" value="ECO:0007669"/>
    <property type="project" value="InterPro"/>
</dbReference>
<dbReference type="Proteomes" id="UP000295680">
    <property type="component" value="Unassembled WGS sequence"/>
</dbReference>
<evidence type="ECO:0000256" key="3">
    <source>
        <dbReference type="ARBA" id="ARBA00023295"/>
    </source>
</evidence>
<dbReference type="Gene3D" id="3.20.20.80">
    <property type="entry name" value="Glycosidases"/>
    <property type="match status" value="1"/>
</dbReference>
<dbReference type="SUPFAM" id="SSF51445">
    <property type="entry name" value="(Trans)glycosidases"/>
    <property type="match status" value="1"/>
</dbReference>
<dbReference type="InterPro" id="IPR041447">
    <property type="entry name" value="Mannosidase_ig"/>
</dbReference>
<dbReference type="Pfam" id="PF00703">
    <property type="entry name" value="Glyco_hydro_2"/>
    <property type="match status" value="1"/>
</dbReference>
<dbReference type="InterPro" id="IPR017853">
    <property type="entry name" value="GH"/>
</dbReference>
<feature type="chain" id="PRO_5020895885" evidence="4">
    <location>
        <begin position="28"/>
        <end position="918"/>
    </location>
</feature>
<reference evidence="9 10" key="1">
    <citation type="submission" date="2019-03" db="EMBL/GenBank/DDBJ databases">
        <title>Genomic Encyclopedia of Type Strains, Phase IV (KMG-IV): sequencing the most valuable type-strain genomes for metagenomic binning, comparative biology and taxonomic classification.</title>
        <authorList>
            <person name="Goeker M."/>
        </authorList>
    </citation>
    <scope>NUCLEOTIDE SEQUENCE [LARGE SCALE GENOMIC DNA]</scope>
    <source>
        <strain evidence="9 10">DSM 45934</strain>
    </source>
</reference>
<dbReference type="InterPro" id="IPR036156">
    <property type="entry name" value="Beta-gal/glucu_dom_sf"/>
</dbReference>
<dbReference type="OrthoDB" id="9758603at2"/>
<protein>
    <submittedName>
        <fullName evidence="9">Exo-1,4-beta-D-glucosaminidase</fullName>
    </submittedName>
</protein>
<feature type="domain" description="Mannosidase Ig/CBM-like" evidence="6">
    <location>
        <begin position="698"/>
        <end position="777"/>
    </location>
</feature>
<dbReference type="InterPro" id="IPR054593">
    <property type="entry name" value="Beta-mannosidase-like_N2"/>
</dbReference>
<dbReference type="Pfam" id="PF18368">
    <property type="entry name" value="Ig_GlcNase"/>
    <property type="match status" value="1"/>
</dbReference>
<evidence type="ECO:0000259" key="7">
    <source>
        <dbReference type="Pfam" id="PF18368"/>
    </source>
</evidence>
<organism evidence="9 10">
    <name type="scientific">Actinocrispum wychmicini</name>
    <dbReference type="NCBI Taxonomy" id="1213861"/>
    <lineage>
        <taxon>Bacteria</taxon>
        <taxon>Bacillati</taxon>
        <taxon>Actinomycetota</taxon>
        <taxon>Actinomycetes</taxon>
        <taxon>Pseudonocardiales</taxon>
        <taxon>Pseudonocardiaceae</taxon>
        <taxon>Actinocrispum</taxon>
    </lineage>
</organism>
<evidence type="ECO:0000313" key="9">
    <source>
        <dbReference type="EMBL" id="TCO53114.1"/>
    </source>
</evidence>
<keyword evidence="3" id="KW-0326">Glycosidase</keyword>
<dbReference type="InterPro" id="IPR006102">
    <property type="entry name" value="Ig-like_GH2"/>
</dbReference>